<reference evidence="9" key="1">
    <citation type="submission" date="2022-07" db="EMBL/GenBank/DDBJ databases">
        <title>Genome sequencing of Photobacterium atrarenae GJH2-4.</title>
        <authorList>
            <person name="Park S.-J."/>
        </authorList>
    </citation>
    <scope>NUCLEOTIDE SEQUENCE</scope>
    <source>
        <strain evidence="9">GJH2-4</strain>
    </source>
</reference>
<feature type="region of interest" description="Disordered" evidence="7">
    <location>
        <begin position="359"/>
        <end position="379"/>
    </location>
</feature>
<dbReference type="PANTHER" id="PTHR34856">
    <property type="entry name" value="PROTEIN NRFD"/>
    <property type="match status" value="1"/>
</dbReference>
<dbReference type="InterPro" id="IPR052049">
    <property type="entry name" value="Electron_transfer_protein"/>
</dbReference>
<feature type="transmembrane region" description="Helical" evidence="8">
    <location>
        <begin position="227"/>
        <end position="245"/>
    </location>
</feature>
<feature type="transmembrane region" description="Helical" evidence="8">
    <location>
        <begin position="22"/>
        <end position="43"/>
    </location>
</feature>
<accession>A0ABY5GKD9</accession>
<evidence type="ECO:0000256" key="8">
    <source>
        <dbReference type="SAM" id="Phobius"/>
    </source>
</evidence>
<keyword evidence="3" id="KW-1003">Cell membrane</keyword>
<feature type="transmembrane region" description="Helical" evidence="8">
    <location>
        <begin position="147"/>
        <end position="165"/>
    </location>
</feature>
<evidence type="ECO:0000256" key="6">
    <source>
        <dbReference type="ARBA" id="ARBA00023136"/>
    </source>
</evidence>
<proteinExistence type="inferred from homology"/>
<name>A0ABY5GKD9_9GAMM</name>
<evidence type="ECO:0000313" key="10">
    <source>
        <dbReference type="Proteomes" id="UP001057998"/>
    </source>
</evidence>
<dbReference type="Pfam" id="PF03916">
    <property type="entry name" value="NrfD"/>
    <property type="match status" value="1"/>
</dbReference>
<dbReference type="Proteomes" id="UP001057998">
    <property type="component" value="Chromosome 2"/>
</dbReference>
<evidence type="ECO:0000313" key="9">
    <source>
        <dbReference type="EMBL" id="UTV29580.1"/>
    </source>
</evidence>
<evidence type="ECO:0000256" key="7">
    <source>
        <dbReference type="SAM" id="MobiDB-lite"/>
    </source>
</evidence>
<dbReference type="PANTHER" id="PTHR34856:SF2">
    <property type="entry name" value="PROTEIN NRFD"/>
    <property type="match status" value="1"/>
</dbReference>
<sequence>MMITEVLVPAQDVAWLPWVVQYFFYIGSAYAAALLLVVCLLFRRQTSHRLRAALALVMAIGAMVGPLALTGDLHQPGRAWHFYAHFTPWSWMSLGSLFLPIFTALAVLTAWLYLRADIAALKQSQRPLIRTLAMLTLGSWPTSDKTMLVTAIVTALSGLTIALYTGAEIAVVASRPLWHQPASPLLWFVTAFLAAVGLTALVYSLLPSNQRPAAQLTPFDHKLLRQTTTSAAVLAFLLIPIWAANNPGFTLYERSDWIINLSVLSLSMLLAAVSCWLILGRERHVTRLGLSLLALTTLAAAWLTRWISMIEVQTLARFDAGPYPYQLPLGTNGLLGIAGMLGLWLALALLGSELIQGNTKTGSTQPEPHHPMNQPHTSQ</sequence>
<keyword evidence="4 8" id="KW-0812">Transmembrane</keyword>
<organism evidence="9 10">
    <name type="scientific">Photobacterium atrarenae</name>
    <dbReference type="NCBI Taxonomy" id="865757"/>
    <lineage>
        <taxon>Bacteria</taxon>
        <taxon>Pseudomonadati</taxon>
        <taxon>Pseudomonadota</taxon>
        <taxon>Gammaproteobacteria</taxon>
        <taxon>Vibrionales</taxon>
        <taxon>Vibrionaceae</taxon>
        <taxon>Photobacterium</taxon>
    </lineage>
</organism>
<evidence type="ECO:0000256" key="1">
    <source>
        <dbReference type="ARBA" id="ARBA00004651"/>
    </source>
</evidence>
<feature type="transmembrane region" description="Helical" evidence="8">
    <location>
        <begin position="288"/>
        <end position="307"/>
    </location>
</feature>
<dbReference type="RefSeq" id="WP_255390898.1">
    <property type="nucleotide sequence ID" value="NZ_CP101509.1"/>
</dbReference>
<feature type="transmembrane region" description="Helical" evidence="8">
    <location>
        <begin position="89"/>
        <end position="114"/>
    </location>
</feature>
<comment type="similarity">
    <text evidence="2">Belongs to the NrfD family.</text>
</comment>
<dbReference type="EMBL" id="CP101509">
    <property type="protein sequence ID" value="UTV29580.1"/>
    <property type="molecule type" value="Genomic_DNA"/>
</dbReference>
<dbReference type="InterPro" id="IPR005614">
    <property type="entry name" value="NrfD-like"/>
</dbReference>
<feature type="transmembrane region" description="Helical" evidence="8">
    <location>
        <begin position="50"/>
        <end position="69"/>
    </location>
</feature>
<comment type="subcellular location">
    <subcellularLocation>
        <location evidence="1">Cell membrane</location>
        <topology evidence="1">Multi-pass membrane protein</topology>
    </subcellularLocation>
</comment>
<gene>
    <name evidence="9" type="primary">nrfD</name>
    <name evidence="9" type="ORF">NNL38_21435</name>
</gene>
<dbReference type="Gene3D" id="1.20.1630.10">
    <property type="entry name" value="Formate dehydrogenase/DMSO reductase domain"/>
    <property type="match status" value="1"/>
</dbReference>
<protein>
    <submittedName>
        <fullName evidence="9">Polysulfide reductase NrfD</fullName>
    </submittedName>
</protein>
<keyword evidence="6 8" id="KW-0472">Membrane</keyword>
<evidence type="ECO:0000256" key="5">
    <source>
        <dbReference type="ARBA" id="ARBA00022989"/>
    </source>
</evidence>
<evidence type="ECO:0000256" key="4">
    <source>
        <dbReference type="ARBA" id="ARBA00022692"/>
    </source>
</evidence>
<feature type="transmembrane region" description="Helical" evidence="8">
    <location>
        <begin position="185"/>
        <end position="206"/>
    </location>
</feature>
<keyword evidence="5 8" id="KW-1133">Transmembrane helix</keyword>
<feature type="transmembrane region" description="Helical" evidence="8">
    <location>
        <begin position="327"/>
        <end position="350"/>
    </location>
</feature>
<keyword evidence="10" id="KW-1185">Reference proteome</keyword>
<feature type="transmembrane region" description="Helical" evidence="8">
    <location>
        <begin position="257"/>
        <end position="279"/>
    </location>
</feature>
<evidence type="ECO:0000256" key="2">
    <source>
        <dbReference type="ARBA" id="ARBA00008929"/>
    </source>
</evidence>
<evidence type="ECO:0000256" key="3">
    <source>
        <dbReference type="ARBA" id="ARBA00022475"/>
    </source>
</evidence>